<reference evidence="12" key="1">
    <citation type="submission" date="2023-06" db="EMBL/GenBank/DDBJ databases">
        <authorList>
            <person name="Delattre M."/>
        </authorList>
    </citation>
    <scope>NUCLEOTIDE SEQUENCE</scope>
    <source>
        <strain evidence="12">AF72</strain>
    </source>
</reference>
<dbReference type="GO" id="GO:0005776">
    <property type="term" value="C:autophagosome"/>
    <property type="evidence" value="ECO:0007669"/>
    <property type="project" value="UniProtKB-SubCell"/>
</dbReference>
<evidence type="ECO:0000256" key="8">
    <source>
        <dbReference type="ARBA" id="ARBA00037868"/>
    </source>
</evidence>
<name>A0AA36G8S4_9BILA</name>
<dbReference type="AlphaFoldDB" id="A0AA36G8S4"/>
<dbReference type="GO" id="GO:0006950">
    <property type="term" value="P:response to stress"/>
    <property type="evidence" value="ECO:0007669"/>
    <property type="project" value="UniProtKB-ARBA"/>
</dbReference>
<dbReference type="EMBL" id="CATQJA010002622">
    <property type="protein sequence ID" value="CAJ0573720.1"/>
    <property type="molecule type" value="Genomic_DNA"/>
</dbReference>
<accession>A0AA36G8S4</accession>
<evidence type="ECO:0000256" key="9">
    <source>
        <dbReference type="PIRSR" id="PIRSR604241-50"/>
    </source>
</evidence>
<evidence type="ECO:0000256" key="1">
    <source>
        <dbReference type="ARBA" id="ARBA00004419"/>
    </source>
</evidence>
<dbReference type="InterPro" id="IPR004241">
    <property type="entry name" value="Atg8-like"/>
</dbReference>
<protein>
    <submittedName>
        <fullName evidence="12">Uncharacterized protein</fullName>
    </submittedName>
</protein>
<dbReference type="Pfam" id="PF02991">
    <property type="entry name" value="ATG8"/>
    <property type="match status" value="1"/>
</dbReference>
<dbReference type="Proteomes" id="UP001177023">
    <property type="component" value="Unassembled WGS sequence"/>
</dbReference>
<evidence type="ECO:0000313" key="11">
    <source>
        <dbReference type="EMBL" id="CAJ0573720.1"/>
    </source>
</evidence>
<feature type="lipid moiety-binding region" description="Phosphatidylserine amidated glycine; alternate" evidence="9">
    <location>
        <position position="169"/>
    </location>
</feature>
<keyword evidence="7" id="KW-0968">Cytoplasmic vesicle</keyword>
<evidence type="ECO:0000313" key="13">
    <source>
        <dbReference type="Proteomes" id="UP001177023"/>
    </source>
</evidence>
<comment type="similarity">
    <text evidence="2 10">Belongs to the ATG8 family.</text>
</comment>
<evidence type="ECO:0000313" key="12">
    <source>
        <dbReference type="EMBL" id="CAJ0579811.1"/>
    </source>
</evidence>
<evidence type="ECO:0000256" key="6">
    <source>
        <dbReference type="ARBA" id="ARBA00023288"/>
    </source>
</evidence>
<evidence type="ECO:0000256" key="7">
    <source>
        <dbReference type="ARBA" id="ARBA00023329"/>
    </source>
</evidence>
<dbReference type="InterPro" id="IPR029071">
    <property type="entry name" value="Ubiquitin-like_domsf"/>
</dbReference>
<keyword evidence="13" id="KW-1185">Reference proteome</keyword>
<dbReference type="GO" id="GO:0012505">
    <property type="term" value="C:endomembrane system"/>
    <property type="evidence" value="ECO:0007669"/>
    <property type="project" value="UniProtKB-SubCell"/>
</dbReference>
<gene>
    <name evidence="11" type="ORF">MSPICULIGERA_LOCUS12070</name>
    <name evidence="12" type="ORF">MSPICULIGERA_LOCUS18016</name>
</gene>
<comment type="subcellular location">
    <subcellularLocation>
        <location evidence="1">Cytoplasmic vesicle</location>
        <location evidence="1">Autophagosome</location>
    </subcellularLocation>
    <subcellularLocation>
        <location evidence="8">Endomembrane system</location>
        <topology evidence="8">Lipid-anchor</topology>
    </subcellularLocation>
</comment>
<proteinExistence type="inferred from homology"/>
<dbReference type="GO" id="GO:0031410">
    <property type="term" value="C:cytoplasmic vesicle"/>
    <property type="evidence" value="ECO:0007669"/>
    <property type="project" value="UniProtKB-KW"/>
</dbReference>
<keyword evidence="3" id="KW-0963">Cytoplasm</keyword>
<dbReference type="CDD" id="cd16129">
    <property type="entry name" value="Ubl_ATG8_MAP1LC3"/>
    <property type="match status" value="1"/>
</dbReference>
<evidence type="ECO:0000256" key="4">
    <source>
        <dbReference type="ARBA" id="ARBA00023006"/>
    </source>
</evidence>
<keyword evidence="6 9" id="KW-0449">Lipoprotein</keyword>
<keyword evidence="5" id="KW-0472">Membrane</keyword>
<comment type="caution">
    <text evidence="12">The sequence shown here is derived from an EMBL/GenBank/DDBJ whole genome shotgun (WGS) entry which is preliminary data.</text>
</comment>
<dbReference type="SUPFAM" id="SSF54236">
    <property type="entry name" value="Ubiquitin-like"/>
    <property type="match status" value="1"/>
</dbReference>
<dbReference type="FunFam" id="3.10.20.90:FF:000149">
    <property type="entry name" value="microtubule-associated proteins 1A/1B light chain 3C"/>
    <property type="match status" value="1"/>
</dbReference>
<evidence type="ECO:0000256" key="5">
    <source>
        <dbReference type="ARBA" id="ARBA00023136"/>
    </source>
</evidence>
<dbReference type="Gene3D" id="3.10.20.90">
    <property type="entry name" value="Phosphatidylinositol 3-kinase Catalytic Subunit, Chain A, domain 1"/>
    <property type="match status" value="1"/>
</dbReference>
<evidence type="ECO:0000256" key="10">
    <source>
        <dbReference type="RuleBase" id="RU004384"/>
    </source>
</evidence>
<sequence length="169" mass="19301">MRGPLASYLKAVKVESINWEAASTALQQPLSAAVSAVNALRPVNRMALNTGHIPTFKERRPFHAREKDVQEIKRQQPNKIPVIIERFEGERSLPLMDRCKFLVPDHITVAELMHIVRRRLQLHPEQAFFLLVNEKSVVSNSMTMSELYQKDQDADGFIYVVYTSQPAFG</sequence>
<organism evidence="12 13">
    <name type="scientific">Mesorhabditis spiculigera</name>
    <dbReference type="NCBI Taxonomy" id="96644"/>
    <lineage>
        <taxon>Eukaryota</taxon>
        <taxon>Metazoa</taxon>
        <taxon>Ecdysozoa</taxon>
        <taxon>Nematoda</taxon>
        <taxon>Chromadorea</taxon>
        <taxon>Rhabditida</taxon>
        <taxon>Rhabditina</taxon>
        <taxon>Rhabditomorpha</taxon>
        <taxon>Rhabditoidea</taxon>
        <taxon>Rhabditidae</taxon>
        <taxon>Mesorhabditinae</taxon>
        <taxon>Mesorhabditis</taxon>
    </lineage>
</organism>
<keyword evidence="4 10" id="KW-0072">Autophagy</keyword>
<evidence type="ECO:0000256" key="2">
    <source>
        <dbReference type="ARBA" id="ARBA00007293"/>
    </source>
</evidence>
<dbReference type="EMBL" id="CATQJA010002657">
    <property type="protein sequence ID" value="CAJ0579811.1"/>
    <property type="molecule type" value="Genomic_DNA"/>
</dbReference>
<feature type="non-terminal residue" evidence="12">
    <location>
        <position position="169"/>
    </location>
</feature>
<dbReference type="PANTHER" id="PTHR10969">
    <property type="entry name" value="MICROTUBULE-ASSOCIATED PROTEINS 1A/1B LIGHT CHAIN 3-RELATED"/>
    <property type="match status" value="1"/>
</dbReference>
<dbReference type="GO" id="GO:0016236">
    <property type="term" value="P:macroautophagy"/>
    <property type="evidence" value="ECO:0007669"/>
    <property type="project" value="UniProtKB-ARBA"/>
</dbReference>
<evidence type="ECO:0000256" key="3">
    <source>
        <dbReference type="ARBA" id="ARBA00022490"/>
    </source>
</evidence>